<accession>A0ACB9ZVX6</accession>
<dbReference type="Proteomes" id="UP001060085">
    <property type="component" value="Linkage Group LG07"/>
</dbReference>
<evidence type="ECO:0000313" key="2">
    <source>
        <dbReference type="Proteomes" id="UP001060085"/>
    </source>
</evidence>
<proteinExistence type="predicted"/>
<evidence type="ECO:0000313" key="1">
    <source>
        <dbReference type="EMBL" id="KAI5652410.1"/>
    </source>
</evidence>
<comment type="caution">
    <text evidence="1">The sequence shown here is derived from an EMBL/GenBank/DDBJ whole genome shotgun (WGS) entry which is preliminary data.</text>
</comment>
<organism evidence="1 2">
    <name type="scientific">Catharanthus roseus</name>
    <name type="common">Madagascar periwinkle</name>
    <name type="synonym">Vinca rosea</name>
    <dbReference type="NCBI Taxonomy" id="4058"/>
    <lineage>
        <taxon>Eukaryota</taxon>
        <taxon>Viridiplantae</taxon>
        <taxon>Streptophyta</taxon>
        <taxon>Embryophyta</taxon>
        <taxon>Tracheophyta</taxon>
        <taxon>Spermatophyta</taxon>
        <taxon>Magnoliopsida</taxon>
        <taxon>eudicotyledons</taxon>
        <taxon>Gunneridae</taxon>
        <taxon>Pentapetalae</taxon>
        <taxon>asterids</taxon>
        <taxon>lamiids</taxon>
        <taxon>Gentianales</taxon>
        <taxon>Apocynaceae</taxon>
        <taxon>Rauvolfioideae</taxon>
        <taxon>Vinceae</taxon>
        <taxon>Catharanthinae</taxon>
        <taxon>Catharanthus</taxon>
    </lineage>
</organism>
<name>A0ACB9ZVX6_CATRO</name>
<keyword evidence="2" id="KW-1185">Reference proteome</keyword>
<sequence>MPNTLGILSRSIFLLYTGDPMGTVSQSVLPFHTENMFLSFYSMFPLCAPHMHGYKSDEATSVLVAASMVVPILTGGRVKLPNLQDIESKQSALKAHLGSRESSGEPRALTPPVIPRTPPLGQLWPGKIKSNTTKHVVHKRPSYGGLAKDSASPLDIIIGLKKGNIEIGLLLKKGNIGEEVEKELSLNVSNSHIPVSGLKEDLHKMRTCDREFIVNFTLFLVDKIHVEPEKIVYEKLGMFYGEDIDLVDAERSADKVAIFGIHNRLDYLESRVNQFNDMARQALEGINSLARGLEVLPCAFRDAVKENVIEAIDAWFKKITLNSARNLGFKMTKRKRQRKHPLRRVDANVDKGVGTTVRSPYKRVETTERSPYKGFETKERSPYKHKLVDANMDKGVDKRVDKGVTL</sequence>
<reference evidence="2" key="1">
    <citation type="journal article" date="2023" name="Nat. Plants">
        <title>Single-cell RNA sequencing provides a high-resolution roadmap for understanding the multicellular compartmentation of specialized metabolism.</title>
        <authorList>
            <person name="Sun S."/>
            <person name="Shen X."/>
            <person name="Li Y."/>
            <person name="Li Y."/>
            <person name="Wang S."/>
            <person name="Li R."/>
            <person name="Zhang H."/>
            <person name="Shen G."/>
            <person name="Guo B."/>
            <person name="Wei J."/>
            <person name="Xu J."/>
            <person name="St-Pierre B."/>
            <person name="Chen S."/>
            <person name="Sun C."/>
        </authorList>
    </citation>
    <scope>NUCLEOTIDE SEQUENCE [LARGE SCALE GENOMIC DNA]</scope>
</reference>
<dbReference type="EMBL" id="CM044707">
    <property type="protein sequence ID" value="KAI5652410.1"/>
    <property type="molecule type" value="Genomic_DNA"/>
</dbReference>
<gene>
    <name evidence="1" type="ORF">M9H77_29597</name>
</gene>
<protein>
    <submittedName>
        <fullName evidence="1">Uncharacterized protein</fullName>
    </submittedName>
</protein>